<accession>A0AA39N7G9</accession>
<name>A0AA39N7G9_ARMTA</name>
<dbReference type="Pfam" id="PF01753">
    <property type="entry name" value="zf-MYND"/>
    <property type="match status" value="1"/>
</dbReference>
<dbReference type="InterPro" id="IPR002893">
    <property type="entry name" value="Znf_MYND"/>
</dbReference>
<evidence type="ECO:0000256" key="4">
    <source>
        <dbReference type="PROSITE-ProRule" id="PRU00134"/>
    </source>
</evidence>
<keyword evidence="3" id="KW-0862">Zinc</keyword>
<dbReference type="Gene3D" id="6.10.140.2220">
    <property type="match status" value="1"/>
</dbReference>
<reference evidence="6" key="1">
    <citation type="submission" date="2023-06" db="EMBL/GenBank/DDBJ databases">
        <authorList>
            <consortium name="Lawrence Berkeley National Laboratory"/>
            <person name="Ahrendt S."/>
            <person name="Sahu N."/>
            <person name="Indic B."/>
            <person name="Wong-Bajracharya J."/>
            <person name="Merenyi Z."/>
            <person name="Ke H.-M."/>
            <person name="Monk M."/>
            <person name="Kocsube S."/>
            <person name="Drula E."/>
            <person name="Lipzen A."/>
            <person name="Balint B."/>
            <person name="Henrissat B."/>
            <person name="Andreopoulos B."/>
            <person name="Martin F.M."/>
            <person name="Harder C.B."/>
            <person name="Rigling D."/>
            <person name="Ford K.L."/>
            <person name="Foster G.D."/>
            <person name="Pangilinan J."/>
            <person name="Papanicolaou A."/>
            <person name="Barry K."/>
            <person name="LaButti K."/>
            <person name="Viragh M."/>
            <person name="Koriabine M."/>
            <person name="Yan M."/>
            <person name="Riley R."/>
            <person name="Champramary S."/>
            <person name="Plett K.L."/>
            <person name="Tsai I.J."/>
            <person name="Slot J."/>
            <person name="Sipos G."/>
            <person name="Plett J."/>
            <person name="Nagy L.G."/>
            <person name="Grigoriev I.V."/>
        </authorList>
    </citation>
    <scope>NUCLEOTIDE SEQUENCE</scope>
    <source>
        <strain evidence="6">CCBAS 213</strain>
    </source>
</reference>
<gene>
    <name evidence="6" type="ORF">EV420DRAFT_1640986</name>
</gene>
<dbReference type="EMBL" id="JAUEPS010000012">
    <property type="protein sequence ID" value="KAK0460441.1"/>
    <property type="molecule type" value="Genomic_DNA"/>
</dbReference>
<dbReference type="PROSITE" id="PS50865">
    <property type="entry name" value="ZF_MYND_2"/>
    <property type="match status" value="1"/>
</dbReference>
<keyword evidence="2 4" id="KW-0863">Zinc-finger</keyword>
<dbReference type="InterPro" id="IPR044508">
    <property type="entry name" value="At5g50450/At1g67340-like"/>
</dbReference>
<dbReference type="Proteomes" id="UP001175211">
    <property type="component" value="Unassembled WGS sequence"/>
</dbReference>
<evidence type="ECO:0000313" key="6">
    <source>
        <dbReference type="EMBL" id="KAK0460441.1"/>
    </source>
</evidence>
<comment type="caution">
    <text evidence="6">The sequence shown here is derived from an EMBL/GenBank/DDBJ whole genome shotgun (WGS) entry which is preliminary data.</text>
</comment>
<organism evidence="6 7">
    <name type="scientific">Armillaria tabescens</name>
    <name type="common">Ringless honey mushroom</name>
    <name type="synonym">Agaricus tabescens</name>
    <dbReference type="NCBI Taxonomy" id="1929756"/>
    <lineage>
        <taxon>Eukaryota</taxon>
        <taxon>Fungi</taxon>
        <taxon>Dikarya</taxon>
        <taxon>Basidiomycota</taxon>
        <taxon>Agaricomycotina</taxon>
        <taxon>Agaricomycetes</taxon>
        <taxon>Agaricomycetidae</taxon>
        <taxon>Agaricales</taxon>
        <taxon>Marasmiineae</taxon>
        <taxon>Physalacriaceae</taxon>
        <taxon>Desarmillaria</taxon>
    </lineage>
</organism>
<dbReference type="PANTHER" id="PTHR46758">
    <property type="entry name" value="MYND DOMAIN-CONTAINING"/>
    <property type="match status" value="1"/>
</dbReference>
<dbReference type="PANTHER" id="PTHR46758:SF2">
    <property type="entry name" value="OJ1485_B09.11 PROTEIN"/>
    <property type="match status" value="1"/>
</dbReference>
<dbReference type="SUPFAM" id="SSF144232">
    <property type="entry name" value="HIT/MYND zinc finger-like"/>
    <property type="match status" value="1"/>
</dbReference>
<evidence type="ECO:0000256" key="2">
    <source>
        <dbReference type="ARBA" id="ARBA00022771"/>
    </source>
</evidence>
<protein>
    <recommendedName>
        <fullName evidence="5">MYND-type domain-containing protein</fullName>
    </recommendedName>
</protein>
<keyword evidence="7" id="KW-1185">Reference proteome</keyword>
<evidence type="ECO:0000313" key="7">
    <source>
        <dbReference type="Proteomes" id="UP001175211"/>
    </source>
</evidence>
<keyword evidence="1" id="KW-0479">Metal-binding</keyword>
<dbReference type="GO" id="GO:0008270">
    <property type="term" value="F:zinc ion binding"/>
    <property type="evidence" value="ECO:0007669"/>
    <property type="project" value="UniProtKB-KW"/>
</dbReference>
<evidence type="ECO:0000256" key="3">
    <source>
        <dbReference type="ARBA" id="ARBA00022833"/>
    </source>
</evidence>
<dbReference type="GeneID" id="85360722"/>
<feature type="domain" description="MYND-type" evidence="5">
    <location>
        <begin position="264"/>
        <end position="304"/>
    </location>
</feature>
<dbReference type="RefSeq" id="XP_060332480.1">
    <property type="nucleotide sequence ID" value="XM_060477174.1"/>
</dbReference>
<evidence type="ECO:0000256" key="1">
    <source>
        <dbReference type="ARBA" id="ARBA00022723"/>
    </source>
</evidence>
<dbReference type="AlphaFoldDB" id="A0AA39N7G9"/>
<evidence type="ECO:0000259" key="5">
    <source>
        <dbReference type="PROSITE" id="PS50865"/>
    </source>
</evidence>
<sequence length="431" mass="49409">MLLAYMSAHADICRTIISNTPFLETVSFRKLMHGMLSVAQNDPLLSTALRPVLISNPEQVSKVVIRSLITEIQRQPTNFEYLLHAITSFPAFSEASGDVHNYLYSHAAPWLCRAIRFIVSRREPYSSLDLAVAVRSLELGFEAVYGCCWSFIYTSVTACDHQLLESVLKVDRFVRMNQIKPGDAKIYDTIEKLLTLATVNTVYRTFLRRVRWAIGHAVKLEPDLDMDGPIAKHWFRLKDVATEREIAKQRYDLEHDKGLRLCNNKECPKTSREPSRRCSGCWVWFYCSEQCQKLDWVGDHRKACKDIQKSRKTDGTHNTCARDRDLQGEWTKLEARQNLRRLITMRKADILKNPAAENYPTAVAVNFCHEDGVRISSISKDEARDIMGQEDWDMYTRDGHKVVILMEVPYGRIFPLRTVYPLGACVPLGAS</sequence>
<proteinExistence type="predicted"/>